<gene>
    <name evidence="3" type="ORF">Pla163_33510</name>
</gene>
<dbReference type="InterPro" id="IPR006680">
    <property type="entry name" value="Amidohydro-rel"/>
</dbReference>
<proteinExistence type="inferred from homology"/>
<comment type="similarity">
    <text evidence="1">Belongs to the metallo-dependent hydrolases superfamily.</text>
</comment>
<organism evidence="3 4">
    <name type="scientific">Rohdeia mirabilis</name>
    <dbReference type="NCBI Taxonomy" id="2528008"/>
    <lineage>
        <taxon>Bacteria</taxon>
        <taxon>Pseudomonadati</taxon>
        <taxon>Planctomycetota</taxon>
        <taxon>Planctomycetia</taxon>
        <taxon>Planctomycetia incertae sedis</taxon>
        <taxon>Rohdeia</taxon>
    </lineage>
</organism>
<dbReference type="InterPro" id="IPR032466">
    <property type="entry name" value="Metal_Hydrolase"/>
</dbReference>
<evidence type="ECO:0000259" key="2">
    <source>
        <dbReference type="Pfam" id="PF04909"/>
    </source>
</evidence>
<sequence length="286" mass="30934">MAVDAHQHFWSLGRCRYDWLDASAGVLFADHGPKDLAPHLAEFGIDATVLVQASDTVDETRWLLELAAATDFVRGVVGWVPLDAPDAGQILRELARDPWLVGVRPMLQGLDDARWILRDAVAPGLDAVEELGLVFDALVRPAQLASVVELAHRRPDLALVLDHAGKPDVAAGWGWSGRAAWESALDELARAPRTAVKLSGLVNEAGPDWTVADLHPWVQAVLSRFGPKRVLWGSDWPVCRTAGGYARWRAASDELLSDLDADERAAVLGGTAECLYALAGDAPPLR</sequence>
<evidence type="ECO:0000313" key="4">
    <source>
        <dbReference type="Proteomes" id="UP000319342"/>
    </source>
</evidence>
<protein>
    <submittedName>
        <fullName evidence="3">Amidohydrolase</fullName>
    </submittedName>
</protein>
<reference evidence="3 4" key="1">
    <citation type="submission" date="2019-02" db="EMBL/GenBank/DDBJ databases">
        <title>Deep-cultivation of Planctomycetes and their phenomic and genomic characterization uncovers novel biology.</title>
        <authorList>
            <person name="Wiegand S."/>
            <person name="Jogler M."/>
            <person name="Boedeker C."/>
            <person name="Pinto D."/>
            <person name="Vollmers J."/>
            <person name="Rivas-Marin E."/>
            <person name="Kohn T."/>
            <person name="Peeters S.H."/>
            <person name="Heuer A."/>
            <person name="Rast P."/>
            <person name="Oberbeckmann S."/>
            <person name="Bunk B."/>
            <person name="Jeske O."/>
            <person name="Meyerdierks A."/>
            <person name="Storesund J.E."/>
            <person name="Kallscheuer N."/>
            <person name="Luecker S."/>
            <person name="Lage O.M."/>
            <person name="Pohl T."/>
            <person name="Merkel B.J."/>
            <person name="Hornburger P."/>
            <person name="Mueller R.-W."/>
            <person name="Bruemmer F."/>
            <person name="Labrenz M."/>
            <person name="Spormann A.M."/>
            <person name="Op den Camp H."/>
            <person name="Overmann J."/>
            <person name="Amann R."/>
            <person name="Jetten M.S.M."/>
            <person name="Mascher T."/>
            <person name="Medema M.H."/>
            <person name="Devos D.P."/>
            <person name="Kaster A.-K."/>
            <person name="Ovreas L."/>
            <person name="Rohde M."/>
            <person name="Galperin M.Y."/>
            <person name="Jogler C."/>
        </authorList>
    </citation>
    <scope>NUCLEOTIDE SEQUENCE [LARGE SCALE GENOMIC DNA]</scope>
    <source>
        <strain evidence="3 4">Pla163</strain>
    </source>
</reference>
<dbReference type="AlphaFoldDB" id="A0A518D402"/>
<feature type="domain" description="Amidohydrolase-related" evidence="2">
    <location>
        <begin position="3"/>
        <end position="277"/>
    </location>
</feature>
<dbReference type="Pfam" id="PF04909">
    <property type="entry name" value="Amidohydro_2"/>
    <property type="match status" value="1"/>
</dbReference>
<dbReference type="RefSeq" id="WP_419186046.1">
    <property type="nucleotide sequence ID" value="NZ_CP036290.1"/>
</dbReference>
<dbReference type="GO" id="GO:0016787">
    <property type="term" value="F:hydrolase activity"/>
    <property type="evidence" value="ECO:0007669"/>
    <property type="project" value="UniProtKB-KW"/>
</dbReference>
<dbReference type="InterPro" id="IPR052350">
    <property type="entry name" value="Metallo-dep_Lactonases"/>
</dbReference>
<keyword evidence="3" id="KW-0378">Hydrolase</keyword>
<evidence type="ECO:0000256" key="1">
    <source>
        <dbReference type="ARBA" id="ARBA00038310"/>
    </source>
</evidence>
<dbReference type="Proteomes" id="UP000319342">
    <property type="component" value="Chromosome"/>
</dbReference>
<name>A0A518D402_9BACT</name>
<dbReference type="SUPFAM" id="SSF51556">
    <property type="entry name" value="Metallo-dependent hydrolases"/>
    <property type="match status" value="1"/>
</dbReference>
<evidence type="ECO:0000313" key="3">
    <source>
        <dbReference type="EMBL" id="QDU86201.1"/>
    </source>
</evidence>
<keyword evidence="4" id="KW-1185">Reference proteome</keyword>
<dbReference type="Gene3D" id="3.20.20.140">
    <property type="entry name" value="Metal-dependent hydrolases"/>
    <property type="match status" value="1"/>
</dbReference>
<accession>A0A518D402</accession>
<dbReference type="PANTHER" id="PTHR43569:SF2">
    <property type="entry name" value="AMIDOHYDROLASE-RELATED DOMAIN-CONTAINING PROTEIN"/>
    <property type="match status" value="1"/>
</dbReference>
<dbReference type="PANTHER" id="PTHR43569">
    <property type="entry name" value="AMIDOHYDROLASE"/>
    <property type="match status" value="1"/>
</dbReference>
<dbReference type="EMBL" id="CP036290">
    <property type="protein sequence ID" value="QDU86201.1"/>
    <property type="molecule type" value="Genomic_DNA"/>
</dbReference>